<evidence type="ECO:0000313" key="3">
    <source>
        <dbReference type="Proteomes" id="UP001222325"/>
    </source>
</evidence>
<evidence type="ECO:0000313" key="2">
    <source>
        <dbReference type="EMBL" id="KAJ7076229.1"/>
    </source>
</evidence>
<protein>
    <submittedName>
        <fullName evidence="2">Uncharacterized protein</fullName>
    </submittedName>
</protein>
<feature type="compositionally biased region" description="Low complexity" evidence="1">
    <location>
        <begin position="10"/>
        <end position="24"/>
    </location>
</feature>
<feature type="compositionally biased region" description="Pro residues" evidence="1">
    <location>
        <begin position="31"/>
        <end position="44"/>
    </location>
</feature>
<accession>A0AAD6XFV0</accession>
<proteinExistence type="predicted"/>
<sequence length="168" mass="18386">MRSLNRPCQQRQPPSARLLLLSPPRAHRRPVPPGACAPRLPPSPVSRRIPARPCAVDVRLAHPRSIESRRVPFCRPALVVLRSPSGPPGASSHALYEHKKGARKAVAARASRPCTPHPLTRARMSVVMAVNARGVAIPALPPRRSPPRVRIPAHPPRVRIPAHPHAHR</sequence>
<feature type="compositionally biased region" description="Basic residues" evidence="1">
    <location>
        <begin position="156"/>
        <end position="168"/>
    </location>
</feature>
<dbReference type="Proteomes" id="UP001222325">
    <property type="component" value="Unassembled WGS sequence"/>
</dbReference>
<comment type="caution">
    <text evidence="2">The sequence shown here is derived from an EMBL/GenBank/DDBJ whole genome shotgun (WGS) entry which is preliminary data.</text>
</comment>
<dbReference type="AlphaFoldDB" id="A0AAD6XFV0"/>
<name>A0AAD6XFV0_9AGAR</name>
<feature type="region of interest" description="Disordered" evidence="1">
    <location>
        <begin position="1"/>
        <end position="44"/>
    </location>
</feature>
<organism evidence="2 3">
    <name type="scientific">Mycena belliarum</name>
    <dbReference type="NCBI Taxonomy" id="1033014"/>
    <lineage>
        <taxon>Eukaryota</taxon>
        <taxon>Fungi</taxon>
        <taxon>Dikarya</taxon>
        <taxon>Basidiomycota</taxon>
        <taxon>Agaricomycotina</taxon>
        <taxon>Agaricomycetes</taxon>
        <taxon>Agaricomycetidae</taxon>
        <taxon>Agaricales</taxon>
        <taxon>Marasmiineae</taxon>
        <taxon>Mycenaceae</taxon>
        <taxon>Mycena</taxon>
    </lineage>
</organism>
<reference evidence="2" key="1">
    <citation type="submission" date="2023-03" db="EMBL/GenBank/DDBJ databases">
        <title>Massive genome expansion in bonnet fungi (Mycena s.s.) driven by repeated elements and novel gene families across ecological guilds.</title>
        <authorList>
            <consortium name="Lawrence Berkeley National Laboratory"/>
            <person name="Harder C.B."/>
            <person name="Miyauchi S."/>
            <person name="Viragh M."/>
            <person name="Kuo A."/>
            <person name="Thoen E."/>
            <person name="Andreopoulos B."/>
            <person name="Lu D."/>
            <person name="Skrede I."/>
            <person name="Drula E."/>
            <person name="Henrissat B."/>
            <person name="Morin E."/>
            <person name="Kohler A."/>
            <person name="Barry K."/>
            <person name="LaButti K."/>
            <person name="Morin E."/>
            <person name="Salamov A."/>
            <person name="Lipzen A."/>
            <person name="Mereny Z."/>
            <person name="Hegedus B."/>
            <person name="Baldrian P."/>
            <person name="Stursova M."/>
            <person name="Weitz H."/>
            <person name="Taylor A."/>
            <person name="Grigoriev I.V."/>
            <person name="Nagy L.G."/>
            <person name="Martin F."/>
            <person name="Kauserud H."/>
        </authorList>
    </citation>
    <scope>NUCLEOTIDE SEQUENCE</scope>
    <source>
        <strain evidence="2">CBHHK173m</strain>
    </source>
</reference>
<evidence type="ECO:0000256" key="1">
    <source>
        <dbReference type="SAM" id="MobiDB-lite"/>
    </source>
</evidence>
<dbReference type="EMBL" id="JARJCN010000083">
    <property type="protein sequence ID" value="KAJ7076229.1"/>
    <property type="molecule type" value="Genomic_DNA"/>
</dbReference>
<gene>
    <name evidence="2" type="ORF">B0H15DRAFT_955754</name>
</gene>
<keyword evidence="3" id="KW-1185">Reference proteome</keyword>
<feature type="region of interest" description="Disordered" evidence="1">
    <location>
        <begin position="139"/>
        <end position="168"/>
    </location>
</feature>